<feature type="compositionally biased region" description="Polar residues" evidence="1">
    <location>
        <begin position="1"/>
        <end position="23"/>
    </location>
</feature>
<feature type="compositionally biased region" description="Basic and acidic residues" evidence="1">
    <location>
        <begin position="24"/>
        <end position="45"/>
    </location>
</feature>
<keyword evidence="3" id="KW-1185">Reference proteome</keyword>
<dbReference type="AlphaFoldDB" id="A0AAP0LF17"/>
<name>A0AAP0LF17_9MAGN</name>
<comment type="caution">
    <text evidence="2">The sequence shown here is derived from an EMBL/GenBank/DDBJ whole genome shotgun (WGS) entry which is preliminary data.</text>
</comment>
<dbReference type="EMBL" id="JBBNAF010000001">
    <property type="protein sequence ID" value="KAK9169413.1"/>
    <property type="molecule type" value="Genomic_DNA"/>
</dbReference>
<evidence type="ECO:0000313" key="2">
    <source>
        <dbReference type="EMBL" id="KAK9169413.1"/>
    </source>
</evidence>
<evidence type="ECO:0000313" key="3">
    <source>
        <dbReference type="Proteomes" id="UP001420932"/>
    </source>
</evidence>
<protein>
    <submittedName>
        <fullName evidence="2">Uncharacterized protein</fullName>
    </submittedName>
</protein>
<evidence type="ECO:0000256" key="1">
    <source>
        <dbReference type="SAM" id="MobiDB-lite"/>
    </source>
</evidence>
<sequence>MSCQQLAIRMSQATAVEPSSTKATESDRGEGRKKSEENTKQRSEKSDEEERLTAKIEKKVEKEMKNEIEVKEQVEVAVEVEEEMQLEVKMVPPKKKRNEVQVWEMIKKMKAKREKILKKK</sequence>
<reference evidence="2 3" key="1">
    <citation type="submission" date="2024-01" db="EMBL/GenBank/DDBJ databases">
        <title>Genome assemblies of Stephania.</title>
        <authorList>
            <person name="Yang L."/>
        </authorList>
    </citation>
    <scope>NUCLEOTIDE SEQUENCE [LARGE SCALE GENOMIC DNA]</scope>
    <source>
        <strain evidence="2">YNDBR</strain>
        <tissue evidence="2">Leaf</tissue>
    </source>
</reference>
<dbReference type="Proteomes" id="UP001420932">
    <property type="component" value="Unassembled WGS sequence"/>
</dbReference>
<accession>A0AAP0LF17</accession>
<feature type="region of interest" description="Disordered" evidence="1">
    <location>
        <begin position="1"/>
        <end position="52"/>
    </location>
</feature>
<gene>
    <name evidence="2" type="ORF">Syun_001553</name>
</gene>
<organism evidence="2 3">
    <name type="scientific">Stephania yunnanensis</name>
    <dbReference type="NCBI Taxonomy" id="152371"/>
    <lineage>
        <taxon>Eukaryota</taxon>
        <taxon>Viridiplantae</taxon>
        <taxon>Streptophyta</taxon>
        <taxon>Embryophyta</taxon>
        <taxon>Tracheophyta</taxon>
        <taxon>Spermatophyta</taxon>
        <taxon>Magnoliopsida</taxon>
        <taxon>Ranunculales</taxon>
        <taxon>Menispermaceae</taxon>
        <taxon>Menispermoideae</taxon>
        <taxon>Cissampelideae</taxon>
        <taxon>Stephania</taxon>
    </lineage>
</organism>
<proteinExistence type="predicted"/>